<dbReference type="RefSeq" id="WP_170316578.1">
    <property type="nucleotide sequence ID" value="NZ_BMSQ01000012.1"/>
</dbReference>
<dbReference type="Proteomes" id="UP000549009">
    <property type="component" value="Unassembled WGS sequence"/>
</dbReference>
<evidence type="ECO:0000313" key="3">
    <source>
        <dbReference type="EMBL" id="MBB5101933.1"/>
    </source>
</evidence>
<evidence type="ECO:0000256" key="1">
    <source>
        <dbReference type="SAM" id="MobiDB-lite"/>
    </source>
</evidence>
<keyword evidence="2" id="KW-0732">Signal</keyword>
<protein>
    <recommendedName>
        <fullName evidence="5">Lipoprotein</fullName>
    </recommendedName>
</protein>
<keyword evidence="4" id="KW-1185">Reference proteome</keyword>
<accession>A0A7W8ARH5</accession>
<sequence>MHAEVTHRPPRAVCLLVAALAGLAGCSGSEPAGPAAARPERTPSAGRLPAAAVDMVTRSGTWPRTQQTLDTAVNELVHRCMKRAGFAYPAARAPLPEAFDDAKALVDLDRRKRYGYGIAARPPAAGQPPAPYYTGLDEDRRRRFDLAFSGPPGVKKEVETGMGTVRVADRGCGAEARRRLTGDVVSWARMYYVPQALNGRLDAQVPRQPGYVSALTGWRVCMTERGHPFPTPEKARKSLADAYGNSGRKNAQLKANDAFRWKERAIAVADGECALKMRLPESALAGRRALVASLPGKDRALLAELTRLQSAALERAERVVGR</sequence>
<dbReference type="AlphaFoldDB" id="A0A7W8ARH5"/>
<feature type="signal peptide" evidence="2">
    <location>
        <begin position="1"/>
        <end position="32"/>
    </location>
</feature>
<comment type="caution">
    <text evidence="3">The sequence shown here is derived from an EMBL/GenBank/DDBJ whole genome shotgun (WGS) entry which is preliminary data.</text>
</comment>
<name>A0A7W8ARH5_STRST</name>
<evidence type="ECO:0000313" key="4">
    <source>
        <dbReference type="Proteomes" id="UP000549009"/>
    </source>
</evidence>
<organism evidence="3 4">
    <name type="scientific">Streptomyces spectabilis</name>
    <dbReference type="NCBI Taxonomy" id="68270"/>
    <lineage>
        <taxon>Bacteria</taxon>
        <taxon>Bacillati</taxon>
        <taxon>Actinomycetota</taxon>
        <taxon>Actinomycetes</taxon>
        <taxon>Kitasatosporales</taxon>
        <taxon>Streptomycetaceae</taxon>
        <taxon>Streptomyces</taxon>
    </lineage>
</organism>
<feature type="chain" id="PRO_5038539773" description="Lipoprotein" evidence="2">
    <location>
        <begin position="33"/>
        <end position="322"/>
    </location>
</feature>
<evidence type="ECO:0008006" key="5">
    <source>
        <dbReference type="Google" id="ProtNLM"/>
    </source>
</evidence>
<proteinExistence type="predicted"/>
<reference evidence="3 4" key="1">
    <citation type="submission" date="2020-08" db="EMBL/GenBank/DDBJ databases">
        <title>Genomic Encyclopedia of Type Strains, Phase III (KMG-III): the genomes of soil and plant-associated and newly described type strains.</title>
        <authorList>
            <person name="Whitman W."/>
        </authorList>
    </citation>
    <scope>NUCLEOTIDE SEQUENCE [LARGE SCALE GENOMIC DNA]</scope>
    <source>
        <strain evidence="3 4">CECT 3146</strain>
    </source>
</reference>
<dbReference type="EMBL" id="JACHJD010000002">
    <property type="protein sequence ID" value="MBB5101933.1"/>
    <property type="molecule type" value="Genomic_DNA"/>
</dbReference>
<evidence type="ECO:0000256" key="2">
    <source>
        <dbReference type="SAM" id="SignalP"/>
    </source>
</evidence>
<gene>
    <name evidence="3" type="ORF">FHS40_000986</name>
</gene>
<feature type="region of interest" description="Disordered" evidence="1">
    <location>
        <begin position="29"/>
        <end position="48"/>
    </location>
</feature>